<dbReference type="GO" id="GO:0003677">
    <property type="term" value="F:DNA binding"/>
    <property type="evidence" value="ECO:0007669"/>
    <property type="project" value="InterPro"/>
</dbReference>
<reference evidence="2 3" key="1">
    <citation type="submission" date="2019-07" db="EMBL/GenBank/DDBJ databases">
        <title>Genomic Encyclopedia of Archaeal and Bacterial Type Strains, Phase II (KMG-II): from individual species to whole genera.</title>
        <authorList>
            <person name="Goeker M."/>
        </authorList>
    </citation>
    <scope>NUCLEOTIDE SEQUENCE [LARGE SCALE GENOMIC DNA]</scope>
    <source>
        <strain evidence="2 3">ATCC BAA-2084</strain>
    </source>
</reference>
<dbReference type="AlphaFoldDB" id="A0A562UUA2"/>
<dbReference type="RefSeq" id="WP_067601823.1">
    <property type="nucleotide sequence ID" value="NZ_CP015963.1"/>
</dbReference>
<dbReference type="GO" id="GO:0006355">
    <property type="term" value="P:regulation of DNA-templated transcription"/>
    <property type="evidence" value="ECO:0007669"/>
    <property type="project" value="InterPro"/>
</dbReference>
<dbReference type="OrthoDB" id="5600162at2"/>
<evidence type="ECO:0000259" key="1">
    <source>
        <dbReference type="SMART" id="SM00419"/>
    </source>
</evidence>
<sequence>MKFAAENFGKIWPVHVDGFIRLLSSLRAAFDGDLDSVLILAVVGSAVLPRHKMPTDITYKQFLAGEARRELTTPLNTHSIAQITGIPRETVRRKISRLQAKGWVVRNSDGHWSVGDDARRDLEPMTDHSLEYLSTLAEVIRRTG</sequence>
<dbReference type="InterPro" id="IPR012318">
    <property type="entry name" value="HTH_CRP"/>
</dbReference>
<feature type="domain" description="HTH crp-type" evidence="1">
    <location>
        <begin position="67"/>
        <end position="116"/>
    </location>
</feature>
<comment type="caution">
    <text evidence="2">The sequence shown here is derived from an EMBL/GenBank/DDBJ whole genome shotgun (WGS) entry which is preliminary data.</text>
</comment>
<name>A0A562UUA2_9SPHN</name>
<dbReference type="InterPro" id="IPR036388">
    <property type="entry name" value="WH-like_DNA-bd_sf"/>
</dbReference>
<gene>
    <name evidence="2" type="ORF">JN10_0849</name>
</gene>
<keyword evidence="3" id="KW-1185">Reference proteome</keyword>
<organism evidence="2 3">
    <name type="scientific">Altererythrobacter ishigakiensis</name>
    <dbReference type="NCBI Taxonomy" id="476157"/>
    <lineage>
        <taxon>Bacteria</taxon>
        <taxon>Pseudomonadati</taxon>
        <taxon>Pseudomonadota</taxon>
        <taxon>Alphaproteobacteria</taxon>
        <taxon>Sphingomonadales</taxon>
        <taxon>Erythrobacteraceae</taxon>
        <taxon>Altererythrobacter</taxon>
    </lineage>
</organism>
<dbReference type="EMBL" id="VLLK01000001">
    <property type="protein sequence ID" value="TWJ09222.1"/>
    <property type="molecule type" value="Genomic_DNA"/>
</dbReference>
<evidence type="ECO:0000313" key="2">
    <source>
        <dbReference type="EMBL" id="TWJ09222.1"/>
    </source>
</evidence>
<dbReference type="InterPro" id="IPR036390">
    <property type="entry name" value="WH_DNA-bd_sf"/>
</dbReference>
<dbReference type="Gene3D" id="1.10.10.10">
    <property type="entry name" value="Winged helix-like DNA-binding domain superfamily/Winged helix DNA-binding domain"/>
    <property type="match status" value="1"/>
</dbReference>
<dbReference type="Proteomes" id="UP000320547">
    <property type="component" value="Unassembled WGS sequence"/>
</dbReference>
<dbReference type="SMART" id="SM00419">
    <property type="entry name" value="HTH_CRP"/>
    <property type="match status" value="1"/>
</dbReference>
<dbReference type="Pfam" id="PF13545">
    <property type="entry name" value="HTH_Crp_2"/>
    <property type="match status" value="1"/>
</dbReference>
<protein>
    <recommendedName>
        <fullName evidence="1">HTH crp-type domain-containing protein</fullName>
    </recommendedName>
</protein>
<dbReference type="SUPFAM" id="SSF46785">
    <property type="entry name" value="Winged helix' DNA-binding domain"/>
    <property type="match status" value="1"/>
</dbReference>
<evidence type="ECO:0000313" key="3">
    <source>
        <dbReference type="Proteomes" id="UP000320547"/>
    </source>
</evidence>
<proteinExistence type="predicted"/>
<accession>A0A562UUA2</accession>